<dbReference type="InterPro" id="IPR029472">
    <property type="entry name" value="Copia-like_N"/>
</dbReference>
<accession>A0AAP0RJW0</accession>
<dbReference type="EMBL" id="JBBPBK010000009">
    <property type="protein sequence ID" value="KAK9278285.1"/>
    <property type="molecule type" value="Genomic_DNA"/>
</dbReference>
<gene>
    <name evidence="3" type="ORF">L1049_027850</name>
</gene>
<feature type="domain" description="Retrotransposon Copia-like N-terminal" evidence="2">
    <location>
        <begin position="19"/>
        <end position="62"/>
    </location>
</feature>
<evidence type="ECO:0000313" key="3">
    <source>
        <dbReference type="EMBL" id="KAK9278285.1"/>
    </source>
</evidence>
<organism evidence="3 4">
    <name type="scientific">Liquidambar formosana</name>
    <name type="common">Formosan gum</name>
    <dbReference type="NCBI Taxonomy" id="63359"/>
    <lineage>
        <taxon>Eukaryota</taxon>
        <taxon>Viridiplantae</taxon>
        <taxon>Streptophyta</taxon>
        <taxon>Embryophyta</taxon>
        <taxon>Tracheophyta</taxon>
        <taxon>Spermatophyta</taxon>
        <taxon>Magnoliopsida</taxon>
        <taxon>eudicotyledons</taxon>
        <taxon>Gunneridae</taxon>
        <taxon>Pentapetalae</taxon>
        <taxon>Saxifragales</taxon>
        <taxon>Altingiaceae</taxon>
        <taxon>Liquidambar</taxon>
    </lineage>
</organism>
<reference evidence="3 4" key="1">
    <citation type="journal article" date="2024" name="Plant J.">
        <title>Genome sequences and population genomics reveal climatic adaptation and genomic divergence between two closely related sweetgum species.</title>
        <authorList>
            <person name="Xu W.Q."/>
            <person name="Ren C.Q."/>
            <person name="Zhang X.Y."/>
            <person name="Comes H.P."/>
            <person name="Liu X.H."/>
            <person name="Li Y.G."/>
            <person name="Kettle C.J."/>
            <person name="Jalonen R."/>
            <person name="Gaisberger H."/>
            <person name="Ma Y.Z."/>
            <person name="Qiu Y.X."/>
        </authorList>
    </citation>
    <scope>NUCLEOTIDE SEQUENCE [LARGE SCALE GENOMIC DNA]</scope>
    <source>
        <strain evidence="3">Hangzhou</strain>
    </source>
</reference>
<sequence>MAANNSTSESTTNSNVTSASDHPGLALVSQLLTSENYSTWSRSIIMALTAKNKLGFIDGTIKRVVDPSDTSYLPWKRCNTMVFSWLLNSVSKEIAGSIIYAESVHDIWEDLKEEFGKIGERYERMR</sequence>
<feature type="region of interest" description="Disordered" evidence="1">
    <location>
        <begin position="1"/>
        <end position="21"/>
    </location>
</feature>
<proteinExistence type="predicted"/>
<dbReference type="Proteomes" id="UP001415857">
    <property type="component" value="Unassembled WGS sequence"/>
</dbReference>
<evidence type="ECO:0000259" key="2">
    <source>
        <dbReference type="Pfam" id="PF14244"/>
    </source>
</evidence>
<dbReference type="AlphaFoldDB" id="A0AAP0RJW0"/>
<name>A0AAP0RJW0_LIQFO</name>
<dbReference type="PANTHER" id="PTHR37610">
    <property type="entry name" value="CCHC-TYPE DOMAIN-CONTAINING PROTEIN"/>
    <property type="match status" value="1"/>
</dbReference>
<dbReference type="PANTHER" id="PTHR37610:SF97">
    <property type="entry name" value="RETROTRANSPOSON GAG DOMAIN-CONTAINING PROTEIN"/>
    <property type="match status" value="1"/>
</dbReference>
<comment type="caution">
    <text evidence="3">The sequence shown here is derived from an EMBL/GenBank/DDBJ whole genome shotgun (WGS) entry which is preliminary data.</text>
</comment>
<dbReference type="Pfam" id="PF14244">
    <property type="entry name" value="Retrotran_gag_3"/>
    <property type="match status" value="1"/>
</dbReference>
<feature type="compositionally biased region" description="Low complexity" evidence="1">
    <location>
        <begin position="1"/>
        <end position="20"/>
    </location>
</feature>
<keyword evidence="4" id="KW-1185">Reference proteome</keyword>
<evidence type="ECO:0000256" key="1">
    <source>
        <dbReference type="SAM" id="MobiDB-lite"/>
    </source>
</evidence>
<protein>
    <recommendedName>
        <fullName evidence="2">Retrotransposon Copia-like N-terminal domain-containing protein</fullName>
    </recommendedName>
</protein>
<evidence type="ECO:0000313" key="4">
    <source>
        <dbReference type="Proteomes" id="UP001415857"/>
    </source>
</evidence>